<proteinExistence type="predicted"/>
<evidence type="ECO:0000313" key="1">
    <source>
        <dbReference type="EMBL" id="PQJ73743.1"/>
    </source>
</evidence>
<dbReference type="RefSeq" id="WP_105049085.1">
    <property type="nucleotide sequence ID" value="NZ_CP150661.1"/>
</dbReference>
<name>A0A2P6CFR4_9FLAO</name>
<dbReference type="Gene3D" id="3.30.750.24">
    <property type="entry name" value="STAS domain"/>
    <property type="match status" value="1"/>
</dbReference>
<comment type="caution">
    <text evidence="1">The sequence shown here is derived from an EMBL/GenBank/DDBJ whole genome shotgun (WGS) entry which is preliminary data.</text>
</comment>
<accession>A0A2P6CFR4</accession>
<reference evidence="1 2" key="1">
    <citation type="submission" date="2016-12" db="EMBL/GenBank/DDBJ databases">
        <title>Trade-off between light-utilization and light-protection in marine flavobacteria.</title>
        <authorList>
            <person name="Kumagai Y."/>
            <person name="Yoshizawa S."/>
            <person name="Kogure K."/>
            <person name="Iwasaki W."/>
        </authorList>
    </citation>
    <scope>NUCLEOTIDE SEQUENCE [LARGE SCALE GENOMIC DNA]</scope>
    <source>
        <strain evidence="1 2">KCTC 12100</strain>
    </source>
</reference>
<protein>
    <submittedName>
        <fullName evidence="1">Uncharacterized protein</fullName>
    </submittedName>
</protein>
<evidence type="ECO:0000313" key="2">
    <source>
        <dbReference type="Proteomes" id="UP000247345"/>
    </source>
</evidence>
<dbReference type="Proteomes" id="UP000247345">
    <property type="component" value="Unassembled WGS sequence"/>
</dbReference>
<sequence length="110" mass="12808">MQIDQKETYTIISCEENTFSEFYDSFLIEEEKRQKENIIVQISNDCKASIKEFLLFLRIAEQKKENGTSFVIVNSNVNIDDFPDSLNITPTLQEAIDVLEMEAMERELGF</sequence>
<gene>
    <name evidence="1" type="ORF">BTO14_09165</name>
</gene>
<dbReference type="OrthoDB" id="1442602at2"/>
<organism evidence="1 2">
    <name type="scientific">Polaribacter butkevichii</name>
    <dbReference type="NCBI Taxonomy" id="218490"/>
    <lineage>
        <taxon>Bacteria</taxon>
        <taxon>Pseudomonadati</taxon>
        <taxon>Bacteroidota</taxon>
        <taxon>Flavobacteriia</taxon>
        <taxon>Flavobacteriales</taxon>
        <taxon>Flavobacteriaceae</taxon>
    </lineage>
</organism>
<dbReference type="AlphaFoldDB" id="A0A2P6CFR4"/>
<keyword evidence="2" id="KW-1185">Reference proteome</keyword>
<dbReference type="InterPro" id="IPR036513">
    <property type="entry name" value="STAS_dom_sf"/>
</dbReference>
<dbReference type="EMBL" id="MSCK01000001">
    <property type="protein sequence ID" value="PQJ73743.1"/>
    <property type="molecule type" value="Genomic_DNA"/>
</dbReference>